<dbReference type="InterPro" id="IPR002110">
    <property type="entry name" value="Ankyrin_rpt"/>
</dbReference>
<dbReference type="PROSITE" id="PS50297">
    <property type="entry name" value="ANK_REP_REGION"/>
    <property type="match status" value="1"/>
</dbReference>
<organism evidence="4 5">
    <name type="scientific">Aspergillus calidoustus</name>
    <dbReference type="NCBI Taxonomy" id="454130"/>
    <lineage>
        <taxon>Eukaryota</taxon>
        <taxon>Fungi</taxon>
        <taxon>Dikarya</taxon>
        <taxon>Ascomycota</taxon>
        <taxon>Pezizomycotina</taxon>
        <taxon>Eurotiomycetes</taxon>
        <taxon>Eurotiomycetidae</taxon>
        <taxon>Eurotiales</taxon>
        <taxon>Aspergillaceae</taxon>
        <taxon>Aspergillus</taxon>
        <taxon>Aspergillus subgen. Nidulantes</taxon>
    </lineage>
</organism>
<dbReference type="EMBL" id="CDMC01000030">
    <property type="protein sequence ID" value="CEL11718.1"/>
    <property type="molecule type" value="Genomic_DNA"/>
</dbReference>
<evidence type="ECO:0000313" key="4">
    <source>
        <dbReference type="EMBL" id="CEL11718.1"/>
    </source>
</evidence>
<dbReference type="SMART" id="SM00248">
    <property type="entry name" value="ANK"/>
    <property type="match status" value="2"/>
</dbReference>
<keyword evidence="5" id="KW-1185">Reference proteome</keyword>
<sequence length="263" mass="28811">MELSVQHLCSPSRCGCICQCKNSSTVCGTRRVGECVASHCCCVASTLAEDLRADKKIGPNSCSQIAADKELLHLAHLSVKDYLLGEKHFDIRTASISITRTCLTYLTGISGSHRELQQDFPMARYATEVWTGHAALAQASEDILQMTVSFLENESTFLRWARLYQADRSWATDPGPPRGSRLYYACFAGLVGTARDLIDSGEDVNAQGGEYGNALQAASTKGHQEIVQLLLDKGADIHAQGGDMGMLYRQRQQKAIKKLLDYS</sequence>
<dbReference type="Pfam" id="PF12796">
    <property type="entry name" value="Ank_2"/>
    <property type="match status" value="1"/>
</dbReference>
<dbReference type="Proteomes" id="UP000054771">
    <property type="component" value="Unassembled WGS sequence"/>
</dbReference>
<evidence type="ECO:0000256" key="3">
    <source>
        <dbReference type="PROSITE-ProRule" id="PRU00023"/>
    </source>
</evidence>
<proteinExistence type="predicted"/>
<dbReference type="InterPro" id="IPR036770">
    <property type="entry name" value="Ankyrin_rpt-contain_sf"/>
</dbReference>
<dbReference type="PROSITE" id="PS50088">
    <property type="entry name" value="ANK_REPEAT"/>
    <property type="match status" value="1"/>
</dbReference>
<gene>
    <name evidence="4" type="ORF">ASPCAL14816</name>
</gene>
<evidence type="ECO:0000313" key="5">
    <source>
        <dbReference type="Proteomes" id="UP000054771"/>
    </source>
</evidence>
<protein>
    <submittedName>
        <fullName evidence="4">Putative Pfs, NACHT and Ankyrin domain protein</fullName>
    </submittedName>
</protein>
<evidence type="ECO:0000256" key="1">
    <source>
        <dbReference type="ARBA" id="ARBA00022737"/>
    </source>
</evidence>
<reference evidence="5" key="1">
    <citation type="journal article" date="2016" name="Genome Announc.">
        <title>Draft genome sequences of fungus Aspergillus calidoustus.</title>
        <authorList>
            <person name="Horn F."/>
            <person name="Linde J."/>
            <person name="Mattern D.J."/>
            <person name="Walther G."/>
            <person name="Guthke R."/>
            <person name="Scherlach K."/>
            <person name="Martin K."/>
            <person name="Brakhage A.A."/>
            <person name="Petzke L."/>
            <person name="Valiante V."/>
        </authorList>
    </citation>
    <scope>NUCLEOTIDE SEQUENCE [LARGE SCALE GENOMIC DNA]</scope>
    <source>
        <strain evidence="5">SF006504</strain>
    </source>
</reference>
<keyword evidence="1" id="KW-0677">Repeat</keyword>
<dbReference type="AlphaFoldDB" id="A0A0U5GIQ3"/>
<dbReference type="InterPro" id="IPR051165">
    <property type="entry name" value="Multifunctional_ANK_Repeat"/>
</dbReference>
<name>A0A0U5GIQ3_ASPCI</name>
<dbReference type="SUPFAM" id="SSF48403">
    <property type="entry name" value="Ankyrin repeat"/>
    <property type="match status" value="1"/>
</dbReference>
<keyword evidence="2 3" id="KW-0040">ANK repeat</keyword>
<evidence type="ECO:0000256" key="2">
    <source>
        <dbReference type="ARBA" id="ARBA00023043"/>
    </source>
</evidence>
<accession>A0A0U5GIQ3</accession>
<dbReference type="PANTHER" id="PTHR24123:SF33">
    <property type="entry name" value="PROTEIN HOS4"/>
    <property type="match status" value="1"/>
</dbReference>
<feature type="repeat" description="ANK" evidence="3">
    <location>
        <begin position="210"/>
        <end position="242"/>
    </location>
</feature>
<dbReference type="STRING" id="454130.A0A0U5GIQ3"/>
<dbReference type="PANTHER" id="PTHR24123">
    <property type="entry name" value="ANKYRIN REPEAT-CONTAINING"/>
    <property type="match status" value="1"/>
</dbReference>
<dbReference type="OrthoDB" id="4772757at2759"/>
<dbReference type="Gene3D" id="1.25.40.20">
    <property type="entry name" value="Ankyrin repeat-containing domain"/>
    <property type="match status" value="1"/>
</dbReference>